<protein>
    <recommendedName>
        <fullName evidence="6">EGF-like domain-containing protein</fullName>
    </recommendedName>
</protein>
<gene>
    <name evidence="7" type="ORF">GSOID_T00024110001</name>
</gene>
<dbReference type="Proteomes" id="UP000011014">
    <property type="component" value="Unassembled WGS sequence"/>
</dbReference>
<evidence type="ECO:0000256" key="3">
    <source>
        <dbReference type="ARBA" id="ARBA00022737"/>
    </source>
</evidence>
<evidence type="ECO:0000256" key="1">
    <source>
        <dbReference type="ARBA" id="ARBA00022536"/>
    </source>
</evidence>
<dbReference type="InterPro" id="IPR000152">
    <property type="entry name" value="EGF-type_Asp/Asn_hydroxyl_site"/>
</dbReference>
<sequence length="1286" mass="142004">MWADLTASMALVNADYRTYREQCHTFSPPRISCKLLDFDGLTNENSIVRLGEIIDEICCKCKDSDFCENWYNSLLQIETSVLGPINFENKEESSYTLGTNPFNPAHLQSSPFSIPNFESSDPIFETSPAKTPYNIISDPCASISCPEGRICKTNEGSYSCVCPEFYQSQEDSCVPKCQAQDFSCPEHQICENTPSGAQCVCPEGQEKDKYGFCVEKCDENQCSGNPCPGNSKCTNLCKEYKCECYSGYYWFNGQCVPECDGNQCEDGDICGETGKCYDKCKGYVCKCPKGYLLHQNKCISECDLMNDPCKMSTSICGQNGICEKTCSGFKCSCKEGYRKNYLEQCVPICNAKCEANSCPENSTCIKDCTKVTCACNEGFEMINGECVEICTAECTDDSCPAYASCTEDCNDIKCTCDEGYEMRNGKCEQICTATCDANSCPANSTCTEKCNEVQCTCSQGYEMKNGECMQICNASCDAYSCPANSQCTENCVDVSCSCKGGYVEDPLTKKCILECDEKQCDNNPCKGGQICVEYCVGKKGACPKNSICINKCDGFECKCKKGFKKQDGKCVPECDENQCERNPYACGKNTKCENLCEGYRCKCLDGYVPDENTLRGCKQIGNENFSCTCKKGFFGNGISCEEEINECQTGSHRCHENAFCKDRRGGYDCSCKSGFFGNGYHCVAPVNECVLGTHECDSNAQCRCIDLMNGYKCECKTSDGFHGNGRVCKKSINECAQGLHTCAENAQCIDLADGFDCSCLNDFYGDGFSCRKRRTCTLGNDEEICSIDSFKLCNLPAVTNLIPNLCSPDDAREHLQILASELELLSDLSTERSWVTCSPVNECESGEHKCVDNSNCVDLKYGYDCECNPGFTGNGHIQCNQVDSCATVECPAFSDCITGNQNRAKCVCREGFQDDHNLVGKLKRCMPIDPCSVENGGCSLNAKCSSSIFGHDVNYSCSCNPGFFGDGFSCEKLDPCKNHNCDKEAKCIPKHTILAQDDYECICNDGFVGNGFICQKPRSLDPCSGLVCANNAHTTISSTRECTCECNQDYFGDGFTICLKNEPCARHNCSTNAQCKISLGGDPLCECVDGFHGDGYHCVNDCEDIDECALGLDNCCENARCLNTPGSFNCICEPGFYGDGVSCHPSGIIGARSFQPSFSEIGLCSFSTWNLSILTDISKKFKFPKYSLKIQSYFDSLFEEMEKIKDLTVPHWNCHQAKIDAIPCHLLNFPEDEPQCQIIQRIERIFDHLKKHCDADWNQEFFNLINFIMQNNRNFGRGACKKINAV</sequence>
<evidence type="ECO:0000313" key="7">
    <source>
        <dbReference type="EMBL" id="CBY34114.1"/>
    </source>
</evidence>
<evidence type="ECO:0000259" key="6">
    <source>
        <dbReference type="PROSITE" id="PS50026"/>
    </source>
</evidence>
<dbReference type="InterPro" id="IPR009030">
    <property type="entry name" value="Growth_fac_rcpt_cys_sf"/>
</dbReference>
<feature type="domain" description="EGF-like" evidence="6">
    <location>
        <begin position="136"/>
        <end position="174"/>
    </location>
</feature>
<feature type="domain" description="EGF-like" evidence="6">
    <location>
        <begin position="1060"/>
        <end position="1099"/>
    </location>
</feature>
<feature type="domain" description="EGF-like" evidence="6">
    <location>
        <begin position="1104"/>
        <end position="1144"/>
    </location>
</feature>
<keyword evidence="1 5" id="KW-0245">EGF-like domain</keyword>
<dbReference type="FunFam" id="2.10.25.10:FF:000038">
    <property type="entry name" value="Fibrillin 2"/>
    <property type="match status" value="2"/>
</dbReference>
<keyword evidence="4 5" id="KW-1015">Disulfide bond</keyword>
<dbReference type="Gene3D" id="2.10.25.10">
    <property type="entry name" value="Laminin"/>
    <property type="match status" value="10"/>
</dbReference>
<dbReference type="PROSITE" id="PS01186">
    <property type="entry name" value="EGF_2"/>
    <property type="match status" value="8"/>
</dbReference>
<dbReference type="InterPro" id="IPR001881">
    <property type="entry name" value="EGF-like_Ca-bd_dom"/>
</dbReference>
<name>E4YF27_OIKDI</name>
<dbReference type="SMART" id="SM00181">
    <property type="entry name" value="EGF"/>
    <property type="match status" value="21"/>
</dbReference>
<keyword evidence="2" id="KW-0732">Signal</keyword>
<dbReference type="GO" id="GO:0005509">
    <property type="term" value="F:calcium ion binding"/>
    <property type="evidence" value="ECO:0007669"/>
    <property type="project" value="InterPro"/>
</dbReference>
<feature type="domain" description="EGF-like" evidence="6">
    <location>
        <begin position="839"/>
        <end position="880"/>
    </location>
</feature>
<feature type="disulfide bond" evidence="5">
    <location>
        <begin position="696"/>
        <end position="713"/>
    </location>
</feature>
<dbReference type="PROSITE" id="PS01187">
    <property type="entry name" value="EGF_CA"/>
    <property type="match status" value="3"/>
</dbReference>
<dbReference type="Pfam" id="PF12947">
    <property type="entry name" value="EGF_3"/>
    <property type="match status" value="4"/>
</dbReference>
<accession>E4YF27</accession>
<dbReference type="PROSITE" id="PS50026">
    <property type="entry name" value="EGF_3"/>
    <property type="match status" value="9"/>
</dbReference>
<dbReference type="SMART" id="SM00274">
    <property type="entry name" value="FOLN"/>
    <property type="match status" value="3"/>
</dbReference>
<dbReference type="InterPro" id="IPR000742">
    <property type="entry name" value="EGF"/>
</dbReference>
<dbReference type="PANTHER" id="PTHR24039:SF34">
    <property type="entry name" value="TRANSMEMBRANE CELL ADHESION RECEPTOR MUA-3"/>
    <property type="match status" value="1"/>
</dbReference>
<comment type="caution">
    <text evidence="5">Lacks conserved residue(s) required for the propagation of feature annotation.</text>
</comment>
<evidence type="ECO:0000256" key="2">
    <source>
        <dbReference type="ARBA" id="ARBA00022729"/>
    </source>
</evidence>
<dbReference type="InterPro" id="IPR003645">
    <property type="entry name" value="Fol_N"/>
</dbReference>
<dbReference type="InterPro" id="IPR049883">
    <property type="entry name" value="NOTCH1_EGF-like"/>
</dbReference>
<dbReference type="Gene3D" id="2.90.20.10">
    <property type="entry name" value="Plasmodium vivax P25 domain"/>
    <property type="match status" value="2"/>
</dbReference>
<dbReference type="PROSITE" id="PS00022">
    <property type="entry name" value="EGF_1"/>
    <property type="match status" value="1"/>
</dbReference>
<dbReference type="InterPro" id="IPR024731">
    <property type="entry name" value="NELL2-like_EGF"/>
</dbReference>
<dbReference type="PANTHER" id="PTHR24039">
    <property type="entry name" value="FIBRILLIN-RELATED"/>
    <property type="match status" value="1"/>
</dbReference>
<dbReference type="EMBL" id="FN654476">
    <property type="protein sequence ID" value="CBY34114.1"/>
    <property type="molecule type" value="Genomic_DNA"/>
</dbReference>
<evidence type="ECO:0000256" key="4">
    <source>
        <dbReference type="ARBA" id="ARBA00023157"/>
    </source>
</evidence>
<dbReference type="PROSITE" id="PS00010">
    <property type="entry name" value="ASX_HYDROXYL"/>
    <property type="match status" value="7"/>
</dbReference>
<dbReference type="Pfam" id="PF07645">
    <property type="entry name" value="EGF_CA"/>
    <property type="match status" value="2"/>
</dbReference>
<feature type="domain" description="EGF-like" evidence="6">
    <location>
        <begin position="685"/>
        <end position="729"/>
    </location>
</feature>
<dbReference type="InterPro" id="IPR018097">
    <property type="entry name" value="EGF_Ca-bd_CS"/>
</dbReference>
<feature type="domain" description="EGF-like" evidence="6">
    <location>
        <begin position="643"/>
        <end position="683"/>
    </location>
</feature>
<feature type="domain" description="EGF-like" evidence="6">
    <location>
        <begin position="731"/>
        <end position="769"/>
    </location>
</feature>
<dbReference type="SUPFAM" id="SSF57196">
    <property type="entry name" value="EGF/Laminin"/>
    <property type="match status" value="2"/>
</dbReference>
<reference evidence="7" key="1">
    <citation type="journal article" date="2010" name="Science">
        <title>Plasticity of animal genome architecture unmasked by rapid evolution of a pelagic tunicate.</title>
        <authorList>
            <person name="Denoeud F."/>
            <person name="Henriet S."/>
            <person name="Mungpakdee S."/>
            <person name="Aury J.M."/>
            <person name="Da Silva C."/>
            <person name="Brinkmann H."/>
            <person name="Mikhaleva J."/>
            <person name="Olsen L.C."/>
            <person name="Jubin C."/>
            <person name="Canestro C."/>
            <person name="Bouquet J.M."/>
            <person name="Danks G."/>
            <person name="Poulain J."/>
            <person name="Campsteijn C."/>
            <person name="Adamski M."/>
            <person name="Cross I."/>
            <person name="Yadetie F."/>
            <person name="Muffato M."/>
            <person name="Louis A."/>
            <person name="Butcher S."/>
            <person name="Tsagkogeorga G."/>
            <person name="Konrad A."/>
            <person name="Singh S."/>
            <person name="Jensen M.F."/>
            <person name="Cong E.H."/>
            <person name="Eikeseth-Otteraa H."/>
            <person name="Noel B."/>
            <person name="Anthouard V."/>
            <person name="Porcel B.M."/>
            <person name="Kachouri-Lafond R."/>
            <person name="Nishino A."/>
            <person name="Ugolini M."/>
            <person name="Chourrout P."/>
            <person name="Nishida H."/>
            <person name="Aasland R."/>
            <person name="Huzurbazar S."/>
            <person name="Westhof E."/>
            <person name="Delsuc F."/>
            <person name="Lehrach H."/>
            <person name="Reinhardt R."/>
            <person name="Weissenbach J."/>
            <person name="Roy S.W."/>
            <person name="Artiguenave F."/>
            <person name="Postlethwait J.H."/>
            <person name="Manak J.R."/>
            <person name="Thompson E.M."/>
            <person name="Jaillon O."/>
            <person name="Du Pasquier L."/>
            <person name="Boudinot P."/>
            <person name="Liberles D.A."/>
            <person name="Volff J.N."/>
            <person name="Philippe H."/>
            <person name="Lenhard B."/>
            <person name="Roest Crollius H."/>
            <person name="Wincker P."/>
            <person name="Chourrout D."/>
        </authorList>
    </citation>
    <scope>NUCLEOTIDE SEQUENCE [LARGE SCALE GENOMIC DNA]</scope>
</reference>
<organism evidence="7">
    <name type="scientific">Oikopleura dioica</name>
    <name type="common">Tunicate</name>
    <dbReference type="NCBI Taxonomy" id="34765"/>
    <lineage>
        <taxon>Eukaryota</taxon>
        <taxon>Metazoa</taxon>
        <taxon>Chordata</taxon>
        <taxon>Tunicata</taxon>
        <taxon>Appendicularia</taxon>
        <taxon>Copelata</taxon>
        <taxon>Oikopleuridae</taxon>
        <taxon>Oikopleura</taxon>
    </lineage>
</organism>
<dbReference type="SUPFAM" id="SSF57184">
    <property type="entry name" value="Growth factor receptor domain"/>
    <property type="match status" value="3"/>
</dbReference>
<proteinExistence type="predicted"/>
<feature type="domain" description="EGF-like" evidence="6">
    <location>
        <begin position="972"/>
        <end position="1015"/>
    </location>
</feature>
<dbReference type="SMART" id="SM00179">
    <property type="entry name" value="EGF_CA"/>
    <property type="match status" value="13"/>
</dbReference>
<keyword evidence="3" id="KW-0677">Repeat</keyword>
<feature type="domain" description="EGF-like" evidence="6">
    <location>
        <begin position="927"/>
        <end position="971"/>
    </location>
</feature>
<evidence type="ECO:0000256" key="5">
    <source>
        <dbReference type="PROSITE-ProRule" id="PRU00076"/>
    </source>
</evidence>
<dbReference type="CDD" id="cd00054">
    <property type="entry name" value="EGF_CA"/>
    <property type="match status" value="2"/>
</dbReference>